<sequence>MRDVLQRHGALLVLVAVVAAAALSLDGFLTVRNLNHVAVGAAFLAIIALGMTFVIITGGIDLSVGTVFALGGVLAAWASQYGGAAALTLPLVVCGLIGVLNGVLVARARLAPFIVTLATMLGALGLMLSVSDEGSTTYLVPDGLALSSLVHGKLFGLVGYPVLLVLVLFAVGGTVLGRTGAGQNVYAVGGNEQTAALMGVPVVRTKVAVYTLSGLCAGLAGALNAVWLGSGVTIFGIGTELEAISAVVIGGTLLVGGYGFVGGTLAGVLLLSIIKNVINAVGGLSSAFQEVVSGLFLVGVVLVQSWLGRNADRG</sequence>
<evidence type="ECO:0000313" key="8">
    <source>
        <dbReference type="Proteomes" id="UP001356095"/>
    </source>
</evidence>
<feature type="transmembrane region" description="Helical" evidence="6">
    <location>
        <begin position="243"/>
        <end position="274"/>
    </location>
</feature>
<keyword evidence="4 6" id="KW-1133">Transmembrane helix</keyword>
<evidence type="ECO:0000256" key="1">
    <source>
        <dbReference type="ARBA" id="ARBA00004651"/>
    </source>
</evidence>
<dbReference type="InterPro" id="IPR001851">
    <property type="entry name" value="ABC_transp_permease"/>
</dbReference>
<dbReference type="CDD" id="cd06579">
    <property type="entry name" value="TM_PBP1_transp_AraH_like"/>
    <property type="match status" value="1"/>
</dbReference>
<feature type="transmembrane region" description="Helical" evidence="6">
    <location>
        <begin position="34"/>
        <end position="55"/>
    </location>
</feature>
<dbReference type="PANTHER" id="PTHR32196:SF63">
    <property type="entry name" value="INNER MEMBRANE ABC TRANSPORTER PERMEASE PROTEIN YJFF"/>
    <property type="match status" value="1"/>
</dbReference>
<dbReference type="Proteomes" id="UP001356095">
    <property type="component" value="Unassembled WGS sequence"/>
</dbReference>
<reference evidence="7 8" key="1">
    <citation type="submission" date="2023-08" db="EMBL/GenBank/DDBJ databases">
        <authorList>
            <person name="Girao M."/>
            <person name="Carvalho M.F."/>
        </authorList>
    </citation>
    <scope>NUCLEOTIDE SEQUENCE [LARGE SCALE GENOMIC DNA]</scope>
    <source>
        <strain evidence="7 8">CT-R113</strain>
    </source>
</reference>
<feature type="transmembrane region" description="Helical" evidence="6">
    <location>
        <begin position="84"/>
        <end position="103"/>
    </location>
</feature>
<feature type="transmembrane region" description="Helical" evidence="6">
    <location>
        <begin position="110"/>
        <end position="130"/>
    </location>
</feature>
<dbReference type="EMBL" id="JAUZMY010000004">
    <property type="protein sequence ID" value="MEE2036668.1"/>
    <property type="molecule type" value="Genomic_DNA"/>
</dbReference>
<keyword evidence="2" id="KW-1003">Cell membrane</keyword>
<feature type="transmembrane region" description="Helical" evidence="6">
    <location>
        <begin position="207"/>
        <end position="237"/>
    </location>
</feature>
<evidence type="ECO:0000256" key="3">
    <source>
        <dbReference type="ARBA" id="ARBA00022692"/>
    </source>
</evidence>
<protein>
    <submittedName>
        <fullName evidence="7">ABC transporter permease</fullName>
    </submittedName>
</protein>
<gene>
    <name evidence="7" type="ORF">Q8791_05440</name>
</gene>
<evidence type="ECO:0000256" key="2">
    <source>
        <dbReference type="ARBA" id="ARBA00022475"/>
    </source>
</evidence>
<proteinExistence type="predicted"/>
<evidence type="ECO:0000313" key="7">
    <source>
        <dbReference type="EMBL" id="MEE2036668.1"/>
    </source>
</evidence>
<keyword evidence="8" id="KW-1185">Reference proteome</keyword>
<dbReference type="PANTHER" id="PTHR32196">
    <property type="entry name" value="ABC TRANSPORTER PERMEASE PROTEIN YPHD-RELATED-RELATED"/>
    <property type="match status" value="1"/>
</dbReference>
<name>A0ABU7K347_9ACTN</name>
<organism evidence="7 8">
    <name type="scientific">Nocardiopsis codii</name>
    <dbReference type="NCBI Taxonomy" id="3065942"/>
    <lineage>
        <taxon>Bacteria</taxon>
        <taxon>Bacillati</taxon>
        <taxon>Actinomycetota</taxon>
        <taxon>Actinomycetes</taxon>
        <taxon>Streptosporangiales</taxon>
        <taxon>Nocardiopsidaceae</taxon>
        <taxon>Nocardiopsis</taxon>
    </lineage>
</organism>
<accession>A0ABU7K347</accession>
<dbReference type="RefSeq" id="WP_330090478.1">
    <property type="nucleotide sequence ID" value="NZ_JAUZMY010000004.1"/>
</dbReference>
<comment type="caution">
    <text evidence="7">The sequence shown here is derived from an EMBL/GenBank/DDBJ whole genome shotgun (WGS) entry which is preliminary data.</text>
</comment>
<comment type="subcellular location">
    <subcellularLocation>
        <location evidence="1">Cell membrane</location>
        <topology evidence="1">Multi-pass membrane protein</topology>
    </subcellularLocation>
</comment>
<feature type="transmembrane region" description="Helical" evidence="6">
    <location>
        <begin position="150"/>
        <end position="171"/>
    </location>
</feature>
<dbReference type="Pfam" id="PF02653">
    <property type="entry name" value="BPD_transp_2"/>
    <property type="match status" value="1"/>
</dbReference>
<keyword evidence="3 6" id="KW-0812">Transmembrane</keyword>
<evidence type="ECO:0000256" key="5">
    <source>
        <dbReference type="ARBA" id="ARBA00023136"/>
    </source>
</evidence>
<keyword evidence="5 6" id="KW-0472">Membrane</keyword>
<evidence type="ECO:0000256" key="6">
    <source>
        <dbReference type="SAM" id="Phobius"/>
    </source>
</evidence>
<feature type="transmembrane region" description="Helical" evidence="6">
    <location>
        <begin position="286"/>
        <end position="307"/>
    </location>
</feature>
<evidence type="ECO:0000256" key="4">
    <source>
        <dbReference type="ARBA" id="ARBA00022989"/>
    </source>
</evidence>